<proteinExistence type="predicted"/>
<evidence type="ECO:0000256" key="3">
    <source>
        <dbReference type="SAM" id="MobiDB-lite"/>
    </source>
</evidence>
<feature type="compositionally biased region" description="Polar residues" evidence="3">
    <location>
        <begin position="690"/>
        <end position="699"/>
    </location>
</feature>
<dbReference type="Pfam" id="PF13976">
    <property type="entry name" value="gag_pre-integrs"/>
    <property type="match status" value="1"/>
</dbReference>
<evidence type="ECO:0000256" key="2">
    <source>
        <dbReference type="SAM" id="Coils"/>
    </source>
</evidence>
<dbReference type="SUPFAM" id="SSF53098">
    <property type="entry name" value="Ribonuclease H-like"/>
    <property type="match status" value="1"/>
</dbReference>
<gene>
    <name evidence="5" type="ORF">Tco_0801834</name>
</gene>
<dbReference type="Proteomes" id="UP001151760">
    <property type="component" value="Unassembled WGS sequence"/>
</dbReference>
<feature type="compositionally biased region" description="Basic residues" evidence="3">
    <location>
        <begin position="675"/>
        <end position="684"/>
    </location>
</feature>
<sequence>MLNKENYVPWSSRLLRYAKSRPNGKLIHNSILNGPYVRRMIPKPGSNIGIQEKKDKLFNEWERFTSTDGESIESYYHHYTQFYDFLKYNQKEIDEERAECLGKSHDPLALMATSNYPVFHQNQPSPSTYIQQPLSNKNYNPQPSFNLDFMQQPMPNPEDILDPTTTMNMALALMAKAFKLNYSTPTNNNQRISSNPRKRQIAQPGMNMGQDRQIQMVGGNGGNQFRQFVGNQNGYNAVRNVGNQVVQNAVQKLGVQNVGNQNGIIVVPDKVLQLRRRDVAYRQTQLLIAQKEEAGIQLQAEEFDFMAAVGDLDEIEEVDANCILMANLQQASTSGTQSDKAPVYDSDRSTEVHNYNNYYDNEIFNMFTQEEQYTDLLEPILEQHHVQQDDINVISDVPCVEHDGGTVEQCLATIEETRALYDSLYNNLAIESVYQEQCLTKKINALHLSSGKQITVLNEEISNLNKQLSMEQSTVSSLLEEKKKLKFDFKICEDELLDKQILLENKIKELDNLLVKTDSIYENAKLRAQLFDKVSEHKGKIKGTSVNNLFAKQSILGKPPSSSKPNLHSVTPFPKSSVLLKVDKTNALSKPVTSNSIPTPQESKVVKDVKVIAPGMFRINPSKTSREDKFVPINKRRASVRTNPTTISQPQVIAKKKVNSNSNSLSSTEVNNIAKTRRPQPRRNTKNDRVTSMSKSSRSNNKEIKVEEHHRNLLLSKKMKHMSFECNNAKLAIRNVNLKLFVLCVIQICLWCVDSGCSKHMTGNLKLLINFVWKFLGTIRFENDHVAAILGFDDLQWGNILITKVCFIEGLGHNLFLVGQFCDSDLEVAFKRNTYFVRNLEGVDLLKGNRTTNLYTINLHEMASASPICLIARATSTKSWLWHQRLSYLNFDTINDLARNDLVTGLPKFKYHKEHLCPSCKQGKSKRASHPPKLVSNSKKRLHLLHMDLCGPMRIASINGKRYVLVIIDDFSHYTWVHFLRSKDEALEVIKTFLKLITILLQAPVSIVRTDNGTEFKN</sequence>
<accession>A0ABQ4ZZY9</accession>
<protein>
    <submittedName>
        <fullName evidence="5">Retrovirus-related pol polyprotein from transposon TNT 1-94</fullName>
    </submittedName>
</protein>
<dbReference type="PANTHER" id="PTHR42648">
    <property type="entry name" value="TRANSPOSASE, PUTATIVE-RELATED"/>
    <property type="match status" value="1"/>
</dbReference>
<dbReference type="InterPro" id="IPR025724">
    <property type="entry name" value="GAG-pre-integrase_dom"/>
</dbReference>
<feature type="coiled-coil region" evidence="2">
    <location>
        <begin position="454"/>
        <end position="481"/>
    </location>
</feature>
<evidence type="ECO:0000313" key="5">
    <source>
        <dbReference type="EMBL" id="GJS94866.1"/>
    </source>
</evidence>
<dbReference type="Gene3D" id="3.30.420.10">
    <property type="entry name" value="Ribonuclease H-like superfamily/Ribonuclease H"/>
    <property type="match status" value="1"/>
</dbReference>
<keyword evidence="2" id="KW-0175">Coiled coil</keyword>
<keyword evidence="1" id="KW-0645">Protease</keyword>
<dbReference type="InterPro" id="IPR036397">
    <property type="entry name" value="RNaseH_sf"/>
</dbReference>
<dbReference type="InterPro" id="IPR012337">
    <property type="entry name" value="RNaseH-like_sf"/>
</dbReference>
<feature type="compositionally biased region" description="Low complexity" evidence="3">
    <location>
        <begin position="659"/>
        <end position="672"/>
    </location>
</feature>
<dbReference type="Pfam" id="PF22936">
    <property type="entry name" value="Pol_BBD"/>
    <property type="match status" value="1"/>
</dbReference>
<dbReference type="PROSITE" id="PS50994">
    <property type="entry name" value="INTEGRASE"/>
    <property type="match status" value="1"/>
</dbReference>
<organism evidence="5 6">
    <name type="scientific">Tanacetum coccineum</name>
    <dbReference type="NCBI Taxonomy" id="301880"/>
    <lineage>
        <taxon>Eukaryota</taxon>
        <taxon>Viridiplantae</taxon>
        <taxon>Streptophyta</taxon>
        <taxon>Embryophyta</taxon>
        <taxon>Tracheophyta</taxon>
        <taxon>Spermatophyta</taxon>
        <taxon>Magnoliopsida</taxon>
        <taxon>eudicotyledons</taxon>
        <taxon>Gunneridae</taxon>
        <taxon>Pentapetalae</taxon>
        <taxon>asterids</taxon>
        <taxon>campanulids</taxon>
        <taxon>Asterales</taxon>
        <taxon>Asteraceae</taxon>
        <taxon>Asteroideae</taxon>
        <taxon>Anthemideae</taxon>
        <taxon>Anthemidinae</taxon>
        <taxon>Tanacetum</taxon>
    </lineage>
</organism>
<dbReference type="PANTHER" id="PTHR42648:SF18">
    <property type="entry name" value="RETROTRANSPOSON, UNCLASSIFIED-LIKE PROTEIN"/>
    <property type="match status" value="1"/>
</dbReference>
<dbReference type="InterPro" id="IPR054722">
    <property type="entry name" value="PolX-like_BBD"/>
</dbReference>
<feature type="domain" description="Integrase catalytic" evidence="4">
    <location>
        <begin position="927"/>
        <end position="1018"/>
    </location>
</feature>
<dbReference type="InterPro" id="IPR001584">
    <property type="entry name" value="Integrase_cat-core"/>
</dbReference>
<reference evidence="5" key="1">
    <citation type="journal article" date="2022" name="Int. J. Mol. Sci.">
        <title>Draft Genome of Tanacetum Coccineum: Genomic Comparison of Closely Related Tanacetum-Family Plants.</title>
        <authorList>
            <person name="Yamashiro T."/>
            <person name="Shiraishi A."/>
            <person name="Nakayama K."/>
            <person name="Satake H."/>
        </authorList>
    </citation>
    <scope>NUCLEOTIDE SEQUENCE</scope>
</reference>
<name>A0ABQ4ZZY9_9ASTR</name>
<evidence type="ECO:0000256" key="1">
    <source>
        <dbReference type="ARBA" id="ARBA00022670"/>
    </source>
</evidence>
<evidence type="ECO:0000313" key="6">
    <source>
        <dbReference type="Proteomes" id="UP001151760"/>
    </source>
</evidence>
<dbReference type="Pfam" id="PF00665">
    <property type="entry name" value="rve"/>
    <property type="match status" value="1"/>
</dbReference>
<dbReference type="InterPro" id="IPR039537">
    <property type="entry name" value="Retrotran_Ty1/copia-like"/>
</dbReference>
<evidence type="ECO:0000259" key="4">
    <source>
        <dbReference type="PROSITE" id="PS50994"/>
    </source>
</evidence>
<reference evidence="5" key="2">
    <citation type="submission" date="2022-01" db="EMBL/GenBank/DDBJ databases">
        <authorList>
            <person name="Yamashiro T."/>
            <person name="Shiraishi A."/>
            <person name="Satake H."/>
            <person name="Nakayama K."/>
        </authorList>
    </citation>
    <scope>NUCLEOTIDE SEQUENCE</scope>
</reference>
<feature type="region of interest" description="Disordered" evidence="3">
    <location>
        <begin position="657"/>
        <end position="703"/>
    </location>
</feature>
<dbReference type="EMBL" id="BQNB010011764">
    <property type="protein sequence ID" value="GJS94866.1"/>
    <property type="molecule type" value="Genomic_DNA"/>
</dbReference>
<keyword evidence="6" id="KW-1185">Reference proteome</keyword>
<comment type="caution">
    <text evidence="5">The sequence shown here is derived from an EMBL/GenBank/DDBJ whole genome shotgun (WGS) entry which is preliminary data.</text>
</comment>
<keyword evidence="1" id="KW-0378">Hydrolase</keyword>